<feature type="chain" id="PRO_5045338881" evidence="1">
    <location>
        <begin position="27"/>
        <end position="40"/>
    </location>
</feature>
<feature type="signal peptide" evidence="1">
    <location>
        <begin position="1"/>
        <end position="26"/>
    </location>
</feature>
<dbReference type="EMBL" id="JBHSTP010000001">
    <property type="protein sequence ID" value="MFC6354547.1"/>
    <property type="molecule type" value="Genomic_DNA"/>
</dbReference>
<evidence type="ECO:0000256" key="1">
    <source>
        <dbReference type="SAM" id="SignalP"/>
    </source>
</evidence>
<gene>
    <name evidence="2" type="ORF">ACFQB0_00265</name>
</gene>
<evidence type="ECO:0000313" key="2">
    <source>
        <dbReference type="EMBL" id="MFC6354547.1"/>
    </source>
</evidence>
<sequence>MHNRIITGALCATVLIGIAPVAAASAATGPISFDPIAGSS</sequence>
<organism evidence="2 3">
    <name type="scientific">Luethyella okanaganae</name>
    <dbReference type="NCBI Taxonomy" id="69372"/>
    <lineage>
        <taxon>Bacteria</taxon>
        <taxon>Bacillati</taxon>
        <taxon>Actinomycetota</taxon>
        <taxon>Actinomycetes</taxon>
        <taxon>Micrococcales</taxon>
        <taxon>Microbacteriaceae</taxon>
        <taxon>Luethyella</taxon>
    </lineage>
</organism>
<proteinExistence type="predicted"/>
<evidence type="ECO:0000313" key="3">
    <source>
        <dbReference type="Proteomes" id="UP001596306"/>
    </source>
</evidence>
<accession>A0ABW1VC99</accession>
<keyword evidence="3" id="KW-1185">Reference proteome</keyword>
<reference evidence="3" key="1">
    <citation type="journal article" date="2019" name="Int. J. Syst. Evol. Microbiol.">
        <title>The Global Catalogue of Microorganisms (GCM) 10K type strain sequencing project: providing services to taxonomists for standard genome sequencing and annotation.</title>
        <authorList>
            <consortium name="The Broad Institute Genomics Platform"/>
            <consortium name="The Broad Institute Genome Sequencing Center for Infectious Disease"/>
            <person name="Wu L."/>
            <person name="Ma J."/>
        </authorList>
    </citation>
    <scope>NUCLEOTIDE SEQUENCE [LARGE SCALE GENOMIC DNA]</scope>
    <source>
        <strain evidence="3">CCUG 43304</strain>
    </source>
</reference>
<dbReference type="Proteomes" id="UP001596306">
    <property type="component" value="Unassembled WGS sequence"/>
</dbReference>
<protein>
    <submittedName>
        <fullName evidence="2">Uncharacterized protein</fullName>
    </submittedName>
</protein>
<keyword evidence="1" id="KW-0732">Signal</keyword>
<name>A0ABW1VC99_9MICO</name>
<comment type="caution">
    <text evidence="2">The sequence shown here is derived from an EMBL/GenBank/DDBJ whole genome shotgun (WGS) entry which is preliminary data.</text>
</comment>
<dbReference type="RefSeq" id="WP_386726092.1">
    <property type="nucleotide sequence ID" value="NZ_JBHSTP010000001.1"/>
</dbReference>